<evidence type="ECO:0000313" key="3">
    <source>
        <dbReference type="Proteomes" id="UP000054107"/>
    </source>
</evidence>
<name>A0A0B7NH46_9FUNG</name>
<keyword evidence="3" id="KW-1185">Reference proteome</keyword>
<evidence type="ECO:0000256" key="1">
    <source>
        <dbReference type="SAM" id="MobiDB-lite"/>
    </source>
</evidence>
<gene>
    <name evidence="2" type="primary">PARPA_09044.1 scaffold 35481</name>
</gene>
<proteinExistence type="predicted"/>
<dbReference type="EMBL" id="LN731759">
    <property type="protein sequence ID" value="CEP14854.1"/>
    <property type="molecule type" value="Genomic_DNA"/>
</dbReference>
<feature type="region of interest" description="Disordered" evidence="1">
    <location>
        <begin position="73"/>
        <end position="100"/>
    </location>
</feature>
<protein>
    <submittedName>
        <fullName evidence="2">Uncharacterized protein</fullName>
    </submittedName>
</protein>
<accession>A0A0B7NH46</accession>
<evidence type="ECO:0000313" key="2">
    <source>
        <dbReference type="EMBL" id="CEP14854.1"/>
    </source>
</evidence>
<feature type="compositionally biased region" description="Polar residues" evidence="1">
    <location>
        <begin position="90"/>
        <end position="100"/>
    </location>
</feature>
<sequence>MFLALCERIFAKAPIRPAGLKAAPATTGSSSLPVDGRLAHFTQSWHLLTDEEWVRNTIQHGFCIPFHTVPPLRPPPPRHHVKVSHRDSKSWASTATTRRP</sequence>
<dbReference type="Proteomes" id="UP000054107">
    <property type="component" value="Unassembled WGS sequence"/>
</dbReference>
<dbReference type="AlphaFoldDB" id="A0A0B7NH46"/>
<reference evidence="2 3" key="1">
    <citation type="submission" date="2014-09" db="EMBL/GenBank/DDBJ databases">
        <authorList>
            <person name="Ellenberger Sabrina"/>
        </authorList>
    </citation>
    <scope>NUCLEOTIDE SEQUENCE [LARGE SCALE GENOMIC DNA]</scope>
    <source>
        <strain evidence="2 3">CBS 412.66</strain>
    </source>
</reference>
<organism evidence="2 3">
    <name type="scientific">Parasitella parasitica</name>
    <dbReference type="NCBI Taxonomy" id="35722"/>
    <lineage>
        <taxon>Eukaryota</taxon>
        <taxon>Fungi</taxon>
        <taxon>Fungi incertae sedis</taxon>
        <taxon>Mucoromycota</taxon>
        <taxon>Mucoromycotina</taxon>
        <taxon>Mucoromycetes</taxon>
        <taxon>Mucorales</taxon>
        <taxon>Mucorineae</taxon>
        <taxon>Mucoraceae</taxon>
        <taxon>Parasitella</taxon>
    </lineage>
</organism>